<dbReference type="RefSeq" id="WP_264600741.1">
    <property type="nucleotide sequence ID" value="NZ_JAOQNS010000003.1"/>
</dbReference>
<evidence type="ECO:0000313" key="8">
    <source>
        <dbReference type="Proteomes" id="UP001209755"/>
    </source>
</evidence>
<dbReference type="PROSITE" id="PS00913">
    <property type="entry name" value="ADH_IRON_1"/>
    <property type="match status" value="1"/>
</dbReference>
<dbReference type="PANTHER" id="PTHR11496">
    <property type="entry name" value="ALCOHOL DEHYDROGENASE"/>
    <property type="match status" value="1"/>
</dbReference>
<dbReference type="SUPFAM" id="SSF56796">
    <property type="entry name" value="Dehydroquinate synthase-like"/>
    <property type="match status" value="1"/>
</dbReference>
<dbReference type="EC" id="1.1.1.1" evidence="7"/>
<dbReference type="EMBL" id="JAOQNS010000003">
    <property type="protein sequence ID" value="MCW2307091.1"/>
    <property type="molecule type" value="Genomic_DNA"/>
</dbReference>
<comment type="cofactor">
    <cofactor evidence="1">
        <name>Fe cation</name>
        <dbReference type="ChEBI" id="CHEBI:24875"/>
    </cofactor>
</comment>
<comment type="caution">
    <text evidence="7">The sequence shown here is derived from an EMBL/GenBank/DDBJ whole genome shotgun (WGS) entry which is preliminary data.</text>
</comment>
<organism evidence="7 8">
    <name type="scientific">Rhodobium gokarnense</name>
    <dbReference type="NCBI Taxonomy" id="364296"/>
    <lineage>
        <taxon>Bacteria</taxon>
        <taxon>Pseudomonadati</taxon>
        <taxon>Pseudomonadota</taxon>
        <taxon>Alphaproteobacteria</taxon>
        <taxon>Hyphomicrobiales</taxon>
        <taxon>Rhodobiaceae</taxon>
        <taxon>Rhodobium</taxon>
    </lineage>
</organism>
<evidence type="ECO:0000256" key="2">
    <source>
        <dbReference type="ARBA" id="ARBA00007358"/>
    </source>
</evidence>
<evidence type="ECO:0000256" key="1">
    <source>
        <dbReference type="ARBA" id="ARBA00001962"/>
    </source>
</evidence>
<dbReference type="GO" id="GO:0004022">
    <property type="term" value="F:alcohol dehydrogenase (NAD+) activity"/>
    <property type="evidence" value="ECO:0007669"/>
    <property type="project" value="UniProtKB-EC"/>
</dbReference>
<keyword evidence="4" id="KW-0520">NAD</keyword>
<evidence type="ECO:0000259" key="6">
    <source>
        <dbReference type="Pfam" id="PF25137"/>
    </source>
</evidence>
<keyword evidence="3 7" id="KW-0560">Oxidoreductase</keyword>
<reference evidence="8" key="1">
    <citation type="submission" date="2023-07" db="EMBL/GenBank/DDBJ databases">
        <title>Genome sequencing of Purple Non-Sulfur Bacteria from various extreme environments.</title>
        <authorList>
            <person name="Mayer M."/>
        </authorList>
    </citation>
    <scope>NUCLEOTIDE SEQUENCE [LARGE SCALE GENOMIC DNA]</scope>
    <source>
        <strain evidence="8">DSM 17935</strain>
    </source>
</reference>
<dbReference type="CDD" id="cd08188">
    <property type="entry name" value="PDDH"/>
    <property type="match status" value="1"/>
</dbReference>
<evidence type="ECO:0000313" key="7">
    <source>
        <dbReference type="EMBL" id="MCW2307091.1"/>
    </source>
</evidence>
<dbReference type="Pfam" id="PF25137">
    <property type="entry name" value="ADH_Fe_C"/>
    <property type="match status" value="1"/>
</dbReference>
<feature type="domain" description="Fe-containing alcohol dehydrogenase-like C-terminal" evidence="6">
    <location>
        <begin position="189"/>
        <end position="384"/>
    </location>
</feature>
<feature type="domain" description="Alcohol dehydrogenase iron-type/glycerol dehydrogenase GldA" evidence="5">
    <location>
        <begin position="12"/>
        <end position="178"/>
    </location>
</feature>
<dbReference type="PANTHER" id="PTHR11496:SF102">
    <property type="entry name" value="ALCOHOL DEHYDROGENASE 4"/>
    <property type="match status" value="1"/>
</dbReference>
<comment type="similarity">
    <text evidence="2">Belongs to the iron-containing alcohol dehydrogenase family.</text>
</comment>
<dbReference type="InterPro" id="IPR056798">
    <property type="entry name" value="ADH_Fe_C"/>
</dbReference>
<dbReference type="InterPro" id="IPR001670">
    <property type="entry name" value="ADH_Fe/GldA"/>
</dbReference>
<dbReference type="InterPro" id="IPR018211">
    <property type="entry name" value="ADH_Fe_CS"/>
</dbReference>
<protein>
    <submittedName>
        <fullName evidence="7">Alcohol dehydrogenase</fullName>
        <ecNumber evidence="7">1.1.1.1</ecNumber>
    </submittedName>
</protein>
<name>A0ABT3H9L2_9HYPH</name>
<gene>
    <name evidence="7" type="ORF">M2319_001413</name>
</gene>
<dbReference type="Proteomes" id="UP001209755">
    <property type="component" value="Unassembled WGS sequence"/>
</dbReference>
<proteinExistence type="inferred from homology"/>
<sequence length="384" mass="40200">MLQKRTFIMPAMSLLGPGVTADAGPEIVGLGLKKALVVSDEPLARLGLVRKITDMLDANGIAHAVFDKVMPNPTCKCVEDGTALYKAEGCDFIVSLGGGSPQDAAKAIGILVANGGDIRDYEGIHKSKLRTPHIIAFNTTAGTASEVTINYVITDETRHIKMVMVDKNCLATLAVSDPELMVKKPADLTAATGMDALTHAVEAYLSTGAFELSDTLAYEAISLIAKYLKRAVDDGTDMEARSGMAWASFIAGMSFNNAGLGYVHSMAHQLGGQYDLPHGVCNAVLLPHVERFNAPAVKEKLAKMAGALGIDTAGLSVDEASAAALDAISALSVSVGIPDGLAKLGVKKEDIPLMAANAMEDVCKGTNPRPVTVEDTIAIYEAAM</sequence>
<dbReference type="Gene3D" id="1.20.1090.10">
    <property type="entry name" value="Dehydroquinate synthase-like - alpha domain"/>
    <property type="match status" value="1"/>
</dbReference>
<dbReference type="InterPro" id="IPR039697">
    <property type="entry name" value="Alcohol_dehydrogenase_Fe"/>
</dbReference>
<dbReference type="Pfam" id="PF00465">
    <property type="entry name" value="Fe-ADH"/>
    <property type="match status" value="1"/>
</dbReference>
<keyword evidence="8" id="KW-1185">Reference proteome</keyword>
<accession>A0ABT3H9L2</accession>
<dbReference type="PROSITE" id="PS00060">
    <property type="entry name" value="ADH_IRON_2"/>
    <property type="match status" value="1"/>
</dbReference>
<evidence type="ECO:0000256" key="4">
    <source>
        <dbReference type="ARBA" id="ARBA00023027"/>
    </source>
</evidence>
<dbReference type="Gene3D" id="3.40.50.1970">
    <property type="match status" value="1"/>
</dbReference>
<evidence type="ECO:0000259" key="5">
    <source>
        <dbReference type="Pfam" id="PF00465"/>
    </source>
</evidence>
<evidence type="ECO:0000256" key="3">
    <source>
        <dbReference type="ARBA" id="ARBA00023002"/>
    </source>
</evidence>